<dbReference type="EMBL" id="JAGYWB010000018">
    <property type="protein sequence ID" value="KAI0492766.1"/>
    <property type="molecule type" value="Genomic_DNA"/>
</dbReference>
<feature type="compositionally biased region" description="Basic and acidic residues" evidence="1">
    <location>
        <begin position="25"/>
        <end position="34"/>
    </location>
</feature>
<gene>
    <name evidence="2" type="ORF">KFK09_027042</name>
</gene>
<comment type="caution">
    <text evidence="2">The sequence shown here is derived from an EMBL/GenBank/DDBJ whole genome shotgun (WGS) entry which is preliminary data.</text>
</comment>
<proteinExistence type="predicted"/>
<keyword evidence="3" id="KW-1185">Reference proteome</keyword>
<dbReference type="Proteomes" id="UP000829196">
    <property type="component" value="Unassembled WGS sequence"/>
</dbReference>
<evidence type="ECO:0000313" key="2">
    <source>
        <dbReference type="EMBL" id="KAI0492766.1"/>
    </source>
</evidence>
<reference evidence="2" key="1">
    <citation type="journal article" date="2022" name="Front. Genet.">
        <title>Chromosome-Scale Assembly of the Dendrobium nobile Genome Provides Insights Into the Molecular Mechanism of the Biosynthesis of the Medicinal Active Ingredient of Dendrobium.</title>
        <authorList>
            <person name="Xu Q."/>
            <person name="Niu S.-C."/>
            <person name="Li K.-L."/>
            <person name="Zheng P.-J."/>
            <person name="Zhang X.-J."/>
            <person name="Jia Y."/>
            <person name="Liu Y."/>
            <person name="Niu Y.-X."/>
            <person name="Yu L.-H."/>
            <person name="Chen D.-F."/>
            <person name="Zhang G.-Q."/>
        </authorList>
    </citation>
    <scope>NUCLEOTIDE SEQUENCE</scope>
    <source>
        <tissue evidence="2">Leaf</tissue>
    </source>
</reference>
<sequence length="118" mass="12675">MAGGGAKAEPEEELSSSSGGGSSENWERSEEGITKSKNKVLPDGFLDPLPRQESSNLQRFSDEMALRGAQGEPHNQSMVIKDIPPVTSTNLCVDATRMTHHATHPDDDDALADILNIC</sequence>
<name>A0A8T3A896_DENNO</name>
<protein>
    <submittedName>
        <fullName evidence="2">Uncharacterized protein</fullName>
    </submittedName>
</protein>
<organism evidence="2 3">
    <name type="scientific">Dendrobium nobile</name>
    <name type="common">Orchid</name>
    <dbReference type="NCBI Taxonomy" id="94219"/>
    <lineage>
        <taxon>Eukaryota</taxon>
        <taxon>Viridiplantae</taxon>
        <taxon>Streptophyta</taxon>
        <taxon>Embryophyta</taxon>
        <taxon>Tracheophyta</taxon>
        <taxon>Spermatophyta</taxon>
        <taxon>Magnoliopsida</taxon>
        <taxon>Liliopsida</taxon>
        <taxon>Asparagales</taxon>
        <taxon>Orchidaceae</taxon>
        <taxon>Epidendroideae</taxon>
        <taxon>Malaxideae</taxon>
        <taxon>Dendrobiinae</taxon>
        <taxon>Dendrobium</taxon>
    </lineage>
</organism>
<evidence type="ECO:0000256" key="1">
    <source>
        <dbReference type="SAM" id="MobiDB-lite"/>
    </source>
</evidence>
<evidence type="ECO:0000313" key="3">
    <source>
        <dbReference type="Proteomes" id="UP000829196"/>
    </source>
</evidence>
<feature type="region of interest" description="Disordered" evidence="1">
    <location>
        <begin position="1"/>
        <end position="82"/>
    </location>
</feature>
<accession>A0A8T3A896</accession>
<dbReference type="AlphaFoldDB" id="A0A8T3A896"/>